<keyword evidence="2" id="KW-1185">Reference proteome</keyword>
<gene>
    <name evidence="1" type="ORF">K4L44_06540</name>
</gene>
<dbReference type="EMBL" id="CP081303">
    <property type="protein sequence ID" value="QZE15484.1"/>
    <property type="molecule type" value="Genomic_DNA"/>
</dbReference>
<evidence type="ECO:0000313" key="1">
    <source>
        <dbReference type="EMBL" id="QZE15484.1"/>
    </source>
</evidence>
<dbReference type="Proteomes" id="UP000826212">
    <property type="component" value="Chromosome"/>
</dbReference>
<evidence type="ECO:0000313" key="2">
    <source>
        <dbReference type="Proteomes" id="UP000826212"/>
    </source>
</evidence>
<accession>A0AC61NPX3</accession>
<organism evidence="1 2">
    <name type="scientific">Halosquirtibacter laminarini</name>
    <dbReference type="NCBI Taxonomy" id="3374600"/>
    <lineage>
        <taxon>Bacteria</taxon>
        <taxon>Pseudomonadati</taxon>
        <taxon>Bacteroidota</taxon>
        <taxon>Bacteroidia</taxon>
        <taxon>Marinilabiliales</taxon>
        <taxon>Prolixibacteraceae</taxon>
        <taxon>Halosquirtibacter</taxon>
    </lineage>
</organism>
<name>A0AC61NPX3_9BACT</name>
<sequence>MNLDYKIEKFLVDLGSIGSTIGMIRGAAGTGKTTVLKCCAIKYSNIYYVAPTGRASMVLSKSVQQECSTIHHLIYTYDEAASYKSQTQEIFMMQPNQYPAGALFVVDEASMISNRSRKDGSLRFGSGNLLFDLLSFVDFSRGQKLLFSGDPAQLPPVDEVRSSALDPAFFKEEYGMECLVLELNKVYRQDANSYLLEQVVPLRENILNEFPISLELKDKEGEVENIDFHEVVSQYLTHYQQNLSEVVVLAYSNRKVFDYNQQIVTSMGYDYKNLFVGLKLVQMQNMVLDGVAIYNGDSLLVRNVLSSSISLSGFYNDDQNRRHPVGPFHFQKVKVETEQNKNLIGWVWLDYYRIDKPCLDPQVMKHVASVLEQNRDHPEAIDIKRVLKVKMGYAITCHKAQGGEWKNVFVDFEGISLLNSMGARWCYTALTRTRKYVGVVDLPTVTKRSRLNIAPITRIKGAGIKKNGFLDLSTCSNNMEDAFRRLITASVMCPNLEIEYKQYCNRVVFEEDGKCATFDFIYNGMLHFRKPVIVKHTDVDFANLILTQLLSLEKGESQECDIESEIVLLDLWQQEMIRWIQTLLSAFEQSIGEIELKESGYYINLYLCKDSKGIERSLKLYFNGKNQFTQIVPSSTLGNTDTMLVNLLKTIKS</sequence>
<proteinExistence type="predicted"/>
<reference evidence="1" key="1">
    <citation type="submission" date="2021-08" db="EMBL/GenBank/DDBJ databases">
        <title>Novel anaerobic bacterium isolated from sea squirt in East Sea, Republic of Korea.</title>
        <authorList>
            <person name="Nguyen T.H."/>
            <person name="Li Z."/>
            <person name="Lee Y.-J."/>
            <person name="Ko J."/>
            <person name="Kim S.-G."/>
        </authorList>
    </citation>
    <scope>NUCLEOTIDE SEQUENCE</scope>
    <source>
        <strain evidence="1">KCTC 25031</strain>
    </source>
</reference>
<protein>
    <submittedName>
        <fullName evidence="1">AAA family ATPase</fullName>
    </submittedName>
</protein>